<accession>A0A9Q1IQ33</accession>
<evidence type="ECO:0000256" key="1">
    <source>
        <dbReference type="SAM" id="MobiDB-lite"/>
    </source>
</evidence>
<feature type="compositionally biased region" description="Low complexity" evidence="1">
    <location>
        <begin position="1"/>
        <end position="11"/>
    </location>
</feature>
<feature type="compositionally biased region" description="Basic and acidic residues" evidence="1">
    <location>
        <begin position="240"/>
        <end position="252"/>
    </location>
</feature>
<gene>
    <name evidence="2" type="ORF">SKAU_G00275190</name>
</gene>
<feature type="region of interest" description="Disordered" evidence="1">
    <location>
        <begin position="160"/>
        <end position="304"/>
    </location>
</feature>
<sequence length="435" mass="45639">MQGLAADSAAHPEADAGEGGSEQAQRTEAQGSQDGNDGARSADFETQPGIVHGEGQTTGSETPVATNNTAGRNLAEDGKGESRAVPADVAAGKKAALSEQPTLVESGVNSEAEDMDDDSDSDSLSARGALQKIFRLGKPGETGEEFLPVSVAAAYDDQRDLGNSLLNPETPQLGDFQGKSAEDRGRSDASSSEAPAGGSGTVVLVPGGDLEGSVDGPPTRVSKPVQAEAVAQPQTDSEPAPEREPETSHMGEEVQADPEVSESNSSQLAKEGSSSLEDGNDVPGGEQCKVSEEHSSSGQHVNVRNDGECACTAADNVAGEESEQEGVSFLLTGEAGEMALENDRMSDISDMSYSQGSEGNLYSFEQINNFLDETKGRGVTLDDFFPDLDKFVASALSVQRRVGFDALSKQKHFRLKKYVTAIRNDKRSEKFKLCK</sequence>
<reference evidence="2" key="1">
    <citation type="journal article" date="2023" name="Science">
        <title>Genome structures resolve the early diversification of teleost fishes.</title>
        <authorList>
            <person name="Parey E."/>
            <person name="Louis A."/>
            <person name="Montfort J."/>
            <person name="Bouchez O."/>
            <person name="Roques C."/>
            <person name="Iampietro C."/>
            <person name="Lluch J."/>
            <person name="Castinel A."/>
            <person name="Donnadieu C."/>
            <person name="Desvignes T."/>
            <person name="Floi Bucao C."/>
            <person name="Jouanno E."/>
            <person name="Wen M."/>
            <person name="Mejri S."/>
            <person name="Dirks R."/>
            <person name="Jansen H."/>
            <person name="Henkel C."/>
            <person name="Chen W.J."/>
            <person name="Zahm M."/>
            <person name="Cabau C."/>
            <person name="Klopp C."/>
            <person name="Thompson A.W."/>
            <person name="Robinson-Rechavi M."/>
            <person name="Braasch I."/>
            <person name="Lecointre G."/>
            <person name="Bobe J."/>
            <person name="Postlethwait J.H."/>
            <person name="Berthelot C."/>
            <person name="Roest Crollius H."/>
            <person name="Guiguen Y."/>
        </authorList>
    </citation>
    <scope>NUCLEOTIDE SEQUENCE</scope>
    <source>
        <strain evidence="2">WJC10195</strain>
    </source>
</reference>
<feature type="compositionally biased region" description="Acidic residues" evidence="1">
    <location>
        <begin position="111"/>
        <end position="121"/>
    </location>
</feature>
<evidence type="ECO:0000313" key="3">
    <source>
        <dbReference type="Proteomes" id="UP001152622"/>
    </source>
</evidence>
<feature type="compositionally biased region" description="Polar residues" evidence="1">
    <location>
        <begin position="55"/>
        <end position="71"/>
    </location>
</feature>
<comment type="caution">
    <text evidence="2">The sequence shown here is derived from an EMBL/GenBank/DDBJ whole genome shotgun (WGS) entry which is preliminary data.</text>
</comment>
<feature type="compositionally biased region" description="Polar residues" evidence="1">
    <location>
        <begin position="22"/>
        <end position="35"/>
    </location>
</feature>
<organism evidence="2 3">
    <name type="scientific">Synaphobranchus kaupii</name>
    <name type="common">Kaup's arrowtooth eel</name>
    <dbReference type="NCBI Taxonomy" id="118154"/>
    <lineage>
        <taxon>Eukaryota</taxon>
        <taxon>Metazoa</taxon>
        <taxon>Chordata</taxon>
        <taxon>Craniata</taxon>
        <taxon>Vertebrata</taxon>
        <taxon>Euteleostomi</taxon>
        <taxon>Actinopterygii</taxon>
        <taxon>Neopterygii</taxon>
        <taxon>Teleostei</taxon>
        <taxon>Anguilliformes</taxon>
        <taxon>Synaphobranchidae</taxon>
        <taxon>Synaphobranchus</taxon>
    </lineage>
</organism>
<dbReference type="EMBL" id="JAINUF010000010">
    <property type="protein sequence ID" value="KAJ8348930.1"/>
    <property type="molecule type" value="Genomic_DNA"/>
</dbReference>
<keyword evidence="3" id="KW-1185">Reference proteome</keyword>
<feature type="compositionally biased region" description="Polar residues" evidence="1">
    <location>
        <begin position="99"/>
        <end position="109"/>
    </location>
</feature>
<evidence type="ECO:0000313" key="2">
    <source>
        <dbReference type="EMBL" id="KAJ8348930.1"/>
    </source>
</evidence>
<dbReference type="OrthoDB" id="8965142at2759"/>
<proteinExistence type="predicted"/>
<dbReference type="Proteomes" id="UP001152622">
    <property type="component" value="Chromosome 10"/>
</dbReference>
<feature type="region of interest" description="Disordered" evidence="1">
    <location>
        <begin position="1"/>
        <end position="126"/>
    </location>
</feature>
<feature type="compositionally biased region" description="Polar residues" evidence="1">
    <location>
        <begin position="261"/>
        <end position="277"/>
    </location>
</feature>
<protein>
    <submittedName>
        <fullName evidence="2">Uncharacterized protein</fullName>
    </submittedName>
</protein>
<dbReference type="AlphaFoldDB" id="A0A9Q1IQ33"/>
<name>A0A9Q1IQ33_SYNKA</name>